<organism evidence="1 2">
    <name type="scientific">Camelimonas abortus</name>
    <dbReference type="NCBI Taxonomy" id="1017184"/>
    <lineage>
        <taxon>Bacteria</taxon>
        <taxon>Pseudomonadati</taxon>
        <taxon>Pseudomonadota</taxon>
        <taxon>Alphaproteobacteria</taxon>
        <taxon>Hyphomicrobiales</taxon>
        <taxon>Chelatococcaceae</taxon>
        <taxon>Camelimonas</taxon>
    </lineage>
</organism>
<evidence type="ECO:0000313" key="2">
    <source>
        <dbReference type="Proteomes" id="UP001595536"/>
    </source>
</evidence>
<protein>
    <recommendedName>
        <fullName evidence="3">DNA methyltransferase</fullName>
    </recommendedName>
</protein>
<gene>
    <name evidence="1" type="ORF">ACFOEX_04685</name>
</gene>
<accession>A0ABV7LCR9</accession>
<proteinExistence type="predicted"/>
<dbReference type="EMBL" id="JBHRUV010000018">
    <property type="protein sequence ID" value="MFC3265661.1"/>
    <property type="molecule type" value="Genomic_DNA"/>
</dbReference>
<evidence type="ECO:0008006" key="3">
    <source>
        <dbReference type="Google" id="ProtNLM"/>
    </source>
</evidence>
<comment type="caution">
    <text evidence="1">The sequence shown here is derived from an EMBL/GenBank/DDBJ whole genome shotgun (WGS) entry which is preliminary data.</text>
</comment>
<sequence>MGDIQRRAAETLNTSVISDPVIRERVDYVCRCTSNRAGVRLLMACLLGKLDNPNVDPRKPYTEIGGDDSFSGRTYDERYLTKFINEHRLPVNPTTAFLTPTLRNINQPLTTDRELVGRPRDLYKKTLELLEDVASQRVAADALFVETVRVLMLLRDEKLARMASLLNALERTKGSLPLSSEAIVTLIGQHLACRNASRLPVLVVAAAYEAAGARLAESMLPLNAHNAADLQTGSLGDVEICLMGDDKVVTVYEMKMKRVTQEDIDAAVAKIARAPSKIHNYLFVTTDVIDPMVAEYAASLYERMDGTEIAILDCIGFLRHFLHLFHRIRMDYLNAYQALVLNEPDSAVSQTLKEAFLALRQAAESGE</sequence>
<reference evidence="2" key="1">
    <citation type="journal article" date="2019" name="Int. J. Syst. Evol. Microbiol.">
        <title>The Global Catalogue of Microorganisms (GCM) 10K type strain sequencing project: providing services to taxonomists for standard genome sequencing and annotation.</title>
        <authorList>
            <consortium name="The Broad Institute Genomics Platform"/>
            <consortium name="The Broad Institute Genome Sequencing Center for Infectious Disease"/>
            <person name="Wu L."/>
            <person name="Ma J."/>
        </authorList>
    </citation>
    <scope>NUCLEOTIDE SEQUENCE [LARGE SCALE GENOMIC DNA]</scope>
    <source>
        <strain evidence="2">CCM 7941</strain>
    </source>
</reference>
<dbReference type="Proteomes" id="UP001595536">
    <property type="component" value="Unassembled WGS sequence"/>
</dbReference>
<dbReference type="RefSeq" id="WP_376829696.1">
    <property type="nucleotide sequence ID" value="NZ_JBHLWR010000006.1"/>
</dbReference>
<keyword evidence="2" id="KW-1185">Reference proteome</keyword>
<name>A0ABV7LCR9_9HYPH</name>
<evidence type="ECO:0000313" key="1">
    <source>
        <dbReference type="EMBL" id="MFC3265661.1"/>
    </source>
</evidence>